<keyword evidence="9 11" id="KW-0704">Schiff base</keyword>
<comment type="catalytic activity">
    <reaction evidence="10 11">
        <text>D-sedoheptulose 7-phosphate + D-glyceraldehyde 3-phosphate = D-erythrose 4-phosphate + beta-D-fructose 6-phosphate</text>
        <dbReference type="Rhea" id="RHEA:17053"/>
        <dbReference type="ChEBI" id="CHEBI:16897"/>
        <dbReference type="ChEBI" id="CHEBI:57483"/>
        <dbReference type="ChEBI" id="CHEBI:57634"/>
        <dbReference type="ChEBI" id="CHEBI:59776"/>
        <dbReference type="EC" id="2.2.1.2"/>
    </reaction>
</comment>
<evidence type="ECO:0000256" key="10">
    <source>
        <dbReference type="ARBA" id="ARBA00048810"/>
    </source>
</evidence>
<keyword evidence="7 11" id="KW-0808">Transferase</keyword>
<evidence type="ECO:0000256" key="9">
    <source>
        <dbReference type="ARBA" id="ARBA00023270"/>
    </source>
</evidence>
<protein>
    <recommendedName>
        <fullName evidence="5 11">Transaldolase</fullName>
        <ecNumber evidence="5 11">2.2.1.2</ecNumber>
    </recommendedName>
</protein>
<gene>
    <name evidence="11 12" type="primary">tal</name>
    <name evidence="12" type="ORF">ABCQ75_11645</name>
</gene>
<evidence type="ECO:0000256" key="8">
    <source>
        <dbReference type="ARBA" id="ARBA00023126"/>
    </source>
</evidence>
<dbReference type="InterPro" id="IPR013785">
    <property type="entry name" value="Aldolase_TIM"/>
</dbReference>
<dbReference type="Proteomes" id="UP001422074">
    <property type="component" value="Unassembled WGS sequence"/>
</dbReference>
<dbReference type="RefSeq" id="WP_345885542.1">
    <property type="nucleotide sequence ID" value="NZ_JBDFRB010000010.1"/>
</dbReference>
<dbReference type="CDD" id="cd00955">
    <property type="entry name" value="Transaldolase_like"/>
    <property type="match status" value="1"/>
</dbReference>
<evidence type="ECO:0000256" key="2">
    <source>
        <dbReference type="ARBA" id="ARBA00004496"/>
    </source>
</evidence>
<keyword evidence="8 11" id="KW-0570">Pentose shunt</keyword>
<comment type="subcellular location">
    <subcellularLocation>
        <location evidence="2 11">Cytoplasm</location>
    </subcellularLocation>
</comment>
<evidence type="ECO:0000313" key="13">
    <source>
        <dbReference type="Proteomes" id="UP001422074"/>
    </source>
</evidence>
<keyword evidence="13" id="KW-1185">Reference proteome</keyword>
<keyword evidence="6 11" id="KW-0963">Cytoplasm</keyword>
<evidence type="ECO:0000256" key="1">
    <source>
        <dbReference type="ARBA" id="ARBA00003518"/>
    </source>
</evidence>
<dbReference type="PANTHER" id="PTHR10683">
    <property type="entry name" value="TRANSALDOLASE"/>
    <property type="match status" value="1"/>
</dbReference>
<evidence type="ECO:0000313" key="12">
    <source>
        <dbReference type="EMBL" id="MEN2745188.1"/>
    </source>
</evidence>
<dbReference type="InterPro" id="IPR004732">
    <property type="entry name" value="Transaldolase_2"/>
</dbReference>
<feature type="active site" description="Schiff-base intermediate with substrate" evidence="11">
    <location>
        <position position="140"/>
    </location>
</feature>
<evidence type="ECO:0000256" key="11">
    <source>
        <dbReference type="HAMAP-Rule" id="MF_00493"/>
    </source>
</evidence>
<organism evidence="12 13">
    <name type="scientific">Sinomonas halotolerans</name>
    <dbReference type="NCBI Taxonomy" id="1644133"/>
    <lineage>
        <taxon>Bacteria</taxon>
        <taxon>Bacillati</taxon>
        <taxon>Actinomycetota</taxon>
        <taxon>Actinomycetes</taxon>
        <taxon>Micrococcales</taxon>
        <taxon>Micrococcaceae</taxon>
        <taxon>Sinomonas</taxon>
    </lineage>
</organism>
<evidence type="ECO:0000256" key="5">
    <source>
        <dbReference type="ARBA" id="ARBA00013151"/>
    </source>
</evidence>
<dbReference type="Gene3D" id="3.20.20.70">
    <property type="entry name" value="Aldolase class I"/>
    <property type="match status" value="1"/>
</dbReference>
<dbReference type="HAMAP" id="MF_00493">
    <property type="entry name" value="Transaldolase_2"/>
    <property type="match status" value="1"/>
</dbReference>
<sequence>MTTPTQALSDAGVSIWLDDLSRSRLTDGSLKALIEEKNVVGVTTNPTIFHLAITKGHGYDAQLAELAAAGADVEHAVFELTTADVADACDLFAPVAEATGGVDGRVSIEVDPRLAWDTAATIAEAKKLHAKVGRDNVHIKIPATLEGLEAITETLGAGISVNVTLIFSLTRYRAVVNAYLLGLEKAKANGHDLSQIHSVASFFVSRVDTEIDRRLEAIGTEEAAALKGQAGLANARLAYQVYQEEFSSERFRLLADAGARPQRPLWASTGVKDPNLPDTLYVTGLVAPGVVNTMPEKTLEATYDHAQVTGDTVTGTYAEANAHLDALAALGIDYNDVVAVLESEGLEKFVASWNELLGDIEAGLAQASAAKGV</sequence>
<evidence type="ECO:0000256" key="7">
    <source>
        <dbReference type="ARBA" id="ARBA00022679"/>
    </source>
</evidence>
<dbReference type="PANTHER" id="PTHR10683:SF31">
    <property type="entry name" value="TRANSALDOLASE"/>
    <property type="match status" value="1"/>
</dbReference>
<dbReference type="PROSITE" id="PS01054">
    <property type="entry name" value="TRANSALDOLASE_1"/>
    <property type="match status" value="1"/>
</dbReference>
<dbReference type="Pfam" id="PF00923">
    <property type="entry name" value="TAL_FSA"/>
    <property type="match status" value="1"/>
</dbReference>
<evidence type="ECO:0000256" key="6">
    <source>
        <dbReference type="ARBA" id="ARBA00022490"/>
    </source>
</evidence>
<dbReference type="EMBL" id="JBDFRB010000010">
    <property type="protein sequence ID" value="MEN2745188.1"/>
    <property type="molecule type" value="Genomic_DNA"/>
</dbReference>
<dbReference type="PIRSF" id="PIRSF036915">
    <property type="entry name" value="Trnald_Bac_Plnt"/>
    <property type="match status" value="1"/>
</dbReference>
<comment type="pathway">
    <text evidence="3 11">Carbohydrate degradation; pentose phosphate pathway; D-glyceraldehyde 3-phosphate and beta-D-fructose 6-phosphate from D-ribose 5-phosphate and D-xylulose 5-phosphate (non-oxidative stage): step 2/3.</text>
</comment>
<dbReference type="GO" id="GO:0004801">
    <property type="term" value="F:transaldolase activity"/>
    <property type="evidence" value="ECO:0007669"/>
    <property type="project" value="UniProtKB-EC"/>
</dbReference>
<name>A0ABU9X153_9MICC</name>
<dbReference type="InterPro" id="IPR001585">
    <property type="entry name" value="TAL/FSA"/>
</dbReference>
<evidence type="ECO:0000256" key="4">
    <source>
        <dbReference type="ARBA" id="ARBA00008426"/>
    </source>
</evidence>
<dbReference type="InterPro" id="IPR018225">
    <property type="entry name" value="Transaldolase_AS"/>
</dbReference>
<comment type="caution">
    <text evidence="12">The sequence shown here is derived from an EMBL/GenBank/DDBJ whole genome shotgun (WGS) entry which is preliminary data.</text>
</comment>
<dbReference type="NCBIfam" id="TIGR00876">
    <property type="entry name" value="tal_mycobact"/>
    <property type="match status" value="1"/>
</dbReference>
<dbReference type="EC" id="2.2.1.2" evidence="5 11"/>
<comment type="function">
    <text evidence="1 11">Transaldolase is important for the balance of metabolites in the pentose-phosphate pathway.</text>
</comment>
<proteinExistence type="inferred from homology"/>
<evidence type="ECO:0000256" key="3">
    <source>
        <dbReference type="ARBA" id="ARBA00004857"/>
    </source>
</evidence>
<dbReference type="NCBIfam" id="NF002881">
    <property type="entry name" value="PRK03343.1"/>
    <property type="match status" value="1"/>
</dbReference>
<dbReference type="SUPFAM" id="SSF51569">
    <property type="entry name" value="Aldolase"/>
    <property type="match status" value="1"/>
</dbReference>
<reference evidence="12 13" key="1">
    <citation type="submission" date="2024-05" db="EMBL/GenBank/DDBJ databases">
        <title>Sinomonas sp. nov., isolated from a waste landfill.</title>
        <authorList>
            <person name="Zhao Y."/>
        </authorList>
    </citation>
    <scope>NUCLEOTIDE SEQUENCE [LARGE SCALE GENOMIC DNA]</scope>
    <source>
        <strain evidence="12 13">CCTCC AB2014300</strain>
    </source>
</reference>
<accession>A0ABU9X153</accession>
<comment type="similarity">
    <text evidence="4 11">Belongs to the transaldolase family. Type 2 subfamily.</text>
</comment>